<dbReference type="InterPro" id="IPR051678">
    <property type="entry name" value="AGP_Transferase"/>
</dbReference>
<dbReference type="PANTHER" id="PTHR21310:SF55">
    <property type="entry name" value="AMINOGLYCOSIDE PHOSPHOTRANSFERASE DOMAIN-CONTAINING PROTEIN"/>
    <property type="match status" value="1"/>
</dbReference>
<dbReference type="Gene3D" id="3.90.1200.10">
    <property type="match status" value="1"/>
</dbReference>
<keyword evidence="3" id="KW-1185">Reference proteome</keyword>
<dbReference type="EMBL" id="CP069040">
    <property type="protein sequence ID" value="QRD05086.1"/>
    <property type="molecule type" value="Genomic_DNA"/>
</dbReference>
<dbReference type="SUPFAM" id="SSF56112">
    <property type="entry name" value="Protein kinase-like (PK-like)"/>
    <property type="match status" value="1"/>
</dbReference>
<dbReference type="Proteomes" id="UP000663193">
    <property type="component" value="Chromosome 18"/>
</dbReference>
<organism evidence="2 3">
    <name type="scientific">Phaeosphaeria nodorum (strain SN15 / ATCC MYA-4574 / FGSC 10173)</name>
    <name type="common">Glume blotch fungus</name>
    <name type="synonym">Parastagonospora nodorum</name>
    <dbReference type="NCBI Taxonomy" id="321614"/>
    <lineage>
        <taxon>Eukaryota</taxon>
        <taxon>Fungi</taxon>
        <taxon>Dikarya</taxon>
        <taxon>Ascomycota</taxon>
        <taxon>Pezizomycotina</taxon>
        <taxon>Dothideomycetes</taxon>
        <taxon>Pleosporomycetidae</taxon>
        <taxon>Pleosporales</taxon>
        <taxon>Pleosporineae</taxon>
        <taxon>Phaeosphaeriaceae</taxon>
        <taxon>Parastagonospora</taxon>
    </lineage>
</organism>
<protein>
    <recommendedName>
        <fullName evidence="1">Aminoglycoside phosphotransferase domain-containing protein</fullName>
    </recommendedName>
</protein>
<evidence type="ECO:0000313" key="3">
    <source>
        <dbReference type="Proteomes" id="UP000663193"/>
    </source>
</evidence>
<name>A0A7U2FGZ2_PHANO</name>
<dbReference type="Pfam" id="PF01636">
    <property type="entry name" value="APH"/>
    <property type="match status" value="1"/>
</dbReference>
<dbReference type="InterPro" id="IPR011009">
    <property type="entry name" value="Kinase-like_dom_sf"/>
</dbReference>
<evidence type="ECO:0000313" key="2">
    <source>
        <dbReference type="EMBL" id="QRD05086.1"/>
    </source>
</evidence>
<accession>A0A7U2FGZ2</accession>
<sequence length="392" mass="45580">MSPYDFSFHPTDLIPGLIFCAGGNVLAAEEQEKLKNVDERKRHPVDVLCRSCGWNTYYECCTSYISRIRILYAKPNDGLWLLGNDWLLWDRTTSKTTGNDYMVYKFLKDQGSQDIPLVKEMHHYGTSEDPFQFTVMSRAKGVPLSNVWTSLSPEEKKGYAQQITAALRELRQHTSPVPQLLDGSPLPDAVIGRCPWPSQCKYVEKDKEWIDGMADELRAGIANLMETEDKSVIELRLQELRDNFPDGAPYVLTHADLHFANIMVHDGKIEAIFDWDTAGYYPWWVERFTTYQRSIDPDHSDELFDLVWAELDPDWSKEQFESKISTPIWETTDAWYRCETTHSESHDVWFRPAWCECKPFGGLLRRKEFDSELKHEIGPDTKTWPWNMSAWL</sequence>
<dbReference type="AlphaFoldDB" id="A0A7U2FGZ2"/>
<gene>
    <name evidence="2" type="ORF">JI435_110080</name>
</gene>
<dbReference type="PANTHER" id="PTHR21310">
    <property type="entry name" value="AMINOGLYCOSIDE PHOSPHOTRANSFERASE-RELATED-RELATED"/>
    <property type="match status" value="1"/>
</dbReference>
<dbReference type="VEuPathDB" id="FungiDB:JI435_110080"/>
<dbReference type="InterPro" id="IPR002575">
    <property type="entry name" value="Aminoglycoside_PTrfase"/>
</dbReference>
<dbReference type="OrthoDB" id="2906425at2759"/>
<reference evidence="3" key="1">
    <citation type="journal article" date="2021" name="BMC Genomics">
        <title>Chromosome-level genome assembly and manually-curated proteome of model necrotroph Parastagonospora nodorum Sn15 reveals a genome-wide trove of candidate effector homologs, and redundancy of virulence-related functions within an accessory chromosome.</title>
        <authorList>
            <person name="Bertazzoni S."/>
            <person name="Jones D.A.B."/>
            <person name="Phan H.T."/>
            <person name="Tan K.-C."/>
            <person name="Hane J.K."/>
        </authorList>
    </citation>
    <scope>NUCLEOTIDE SEQUENCE [LARGE SCALE GENOMIC DNA]</scope>
    <source>
        <strain evidence="3">SN15 / ATCC MYA-4574 / FGSC 10173)</strain>
    </source>
</reference>
<proteinExistence type="predicted"/>
<feature type="domain" description="Aminoglycoside phosphotransferase" evidence="1">
    <location>
        <begin position="103"/>
        <end position="317"/>
    </location>
</feature>
<evidence type="ECO:0000259" key="1">
    <source>
        <dbReference type="Pfam" id="PF01636"/>
    </source>
</evidence>